<feature type="domain" description="Aminotransferase class I/classII large" evidence="1">
    <location>
        <begin position="61"/>
        <end position="229"/>
    </location>
</feature>
<dbReference type="Gene3D" id="3.90.1150.130">
    <property type="match status" value="1"/>
</dbReference>
<dbReference type="InterPro" id="IPR015424">
    <property type="entry name" value="PyrdxlP-dep_Trfase"/>
</dbReference>
<dbReference type="InterPro" id="IPR004839">
    <property type="entry name" value="Aminotransferase_I/II_large"/>
</dbReference>
<dbReference type="RefSeq" id="WP_075360718.1">
    <property type="nucleotide sequence ID" value="NZ_MPDM01000001.1"/>
</dbReference>
<dbReference type="OrthoDB" id="9787096at2"/>
<feature type="domain" description="YhfS-like C-terminal" evidence="2">
    <location>
        <begin position="271"/>
        <end position="361"/>
    </location>
</feature>
<dbReference type="Pfam" id="PF22475">
    <property type="entry name" value="YhfS-like_C"/>
    <property type="match status" value="1"/>
</dbReference>
<protein>
    <submittedName>
        <fullName evidence="3">Uncharacterized protein</fullName>
    </submittedName>
</protein>
<dbReference type="Gene3D" id="3.40.640.10">
    <property type="entry name" value="Type I PLP-dependent aspartate aminotransferase-like (Major domain)"/>
    <property type="match status" value="1"/>
</dbReference>
<evidence type="ECO:0000313" key="3">
    <source>
        <dbReference type="EMBL" id="OKL50479.1"/>
    </source>
</evidence>
<dbReference type="SUPFAM" id="SSF53383">
    <property type="entry name" value="PLP-dependent transferases"/>
    <property type="match status" value="1"/>
</dbReference>
<name>A0A1Q5PSJ2_9ACTO</name>
<evidence type="ECO:0000259" key="2">
    <source>
        <dbReference type="Pfam" id="PF22475"/>
    </source>
</evidence>
<dbReference type="InterPro" id="IPR054718">
    <property type="entry name" value="YhfS-like_C"/>
</dbReference>
<comment type="caution">
    <text evidence="3">The sequence shown here is derived from an EMBL/GenBank/DDBJ whole genome shotgun (WGS) entry which is preliminary data.</text>
</comment>
<sequence length="369" mass="40137">MSINLPLTYPLPVTTREEALIIQDRLVRAASSAFSGQFQFQFQSDYGVAPPLGRPSTTARVEAVLAETFGAEAAALVQGAGTGAIRSALGAGPWAENMRDIIIHDAPVYSTTQVTFEWGKVNPVVVDFNNSQALVDLLESKDHPNWLYVQHTRQQLDDSYDPLNICEIATERGVRVICDENYAVMRTPEIAVERGAAASAFSLFKLHGPAGIGAVLGHKDIIDEIHRQNYSGGTQVQGDQALSALQQLITAPLLWAQQSQEVLHAAELISKLNEVAEVRVANAQDLCLIVRLNNPIAHDVCATAATLGAAAFPVGSNSVYEFLPLFYRMSSSVLRSRPDLADYAIRINPMRASAEHVVDILTQSIKKQH</sequence>
<dbReference type="Pfam" id="PF00155">
    <property type="entry name" value="Aminotran_1_2"/>
    <property type="match status" value="1"/>
</dbReference>
<organism evidence="3 4">
    <name type="scientific">Boudabousia marimammalium</name>
    <dbReference type="NCBI Taxonomy" id="156892"/>
    <lineage>
        <taxon>Bacteria</taxon>
        <taxon>Bacillati</taxon>
        <taxon>Actinomycetota</taxon>
        <taxon>Actinomycetes</taxon>
        <taxon>Actinomycetales</taxon>
        <taxon>Actinomycetaceae</taxon>
        <taxon>Boudabousia</taxon>
    </lineage>
</organism>
<dbReference type="EMBL" id="MPDM01000001">
    <property type="protein sequence ID" value="OKL50479.1"/>
    <property type="molecule type" value="Genomic_DNA"/>
</dbReference>
<evidence type="ECO:0000259" key="1">
    <source>
        <dbReference type="Pfam" id="PF00155"/>
    </source>
</evidence>
<evidence type="ECO:0000313" key="4">
    <source>
        <dbReference type="Proteomes" id="UP000186465"/>
    </source>
</evidence>
<dbReference type="Proteomes" id="UP000186465">
    <property type="component" value="Unassembled WGS sequence"/>
</dbReference>
<gene>
    <name evidence="3" type="ORF">BM477_00445</name>
</gene>
<reference evidence="4" key="1">
    <citation type="submission" date="2016-11" db="EMBL/GenBank/DDBJ databases">
        <title>Actinomyces gypaetusis sp. nov. isolated from Gypaetus barbatus in Qinghai Tibet Plateau China.</title>
        <authorList>
            <person name="Meng X."/>
        </authorList>
    </citation>
    <scope>NUCLEOTIDE SEQUENCE [LARGE SCALE GENOMIC DNA]</scope>
    <source>
        <strain evidence="4">DSM 15383</strain>
    </source>
</reference>
<proteinExistence type="predicted"/>
<accession>A0A1Q5PSJ2</accession>
<dbReference type="InterPro" id="IPR015421">
    <property type="entry name" value="PyrdxlP-dep_Trfase_major"/>
</dbReference>
<keyword evidence="4" id="KW-1185">Reference proteome</keyword>
<dbReference type="GO" id="GO:0030170">
    <property type="term" value="F:pyridoxal phosphate binding"/>
    <property type="evidence" value="ECO:0007669"/>
    <property type="project" value="InterPro"/>
</dbReference>
<dbReference type="AlphaFoldDB" id="A0A1Q5PSJ2"/>
<dbReference type="STRING" id="156892.BM477_00445"/>